<dbReference type="EMBL" id="EAAA01002863">
    <property type="status" value="NOT_ANNOTATED_CDS"/>
    <property type="molecule type" value="Genomic_DNA"/>
</dbReference>
<dbReference type="GO" id="GO:0008146">
    <property type="term" value="F:sulfotransferase activity"/>
    <property type="evidence" value="ECO:0000318"/>
    <property type="project" value="GO_Central"/>
</dbReference>
<dbReference type="GO" id="GO:0005737">
    <property type="term" value="C:cytoplasm"/>
    <property type="evidence" value="ECO:0000318"/>
    <property type="project" value="GO_Central"/>
</dbReference>
<keyword evidence="2 3" id="KW-0808">Transferase</keyword>
<comment type="similarity">
    <text evidence="1 3">Belongs to the sulfotransferase 1 family.</text>
</comment>
<organism evidence="5 6">
    <name type="scientific">Ciona intestinalis</name>
    <name type="common">Transparent sea squirt</name>
    <name type="synonym">Ascidia intestinalis</name>
    <dbReference type="NCBI Taxonomy" id="7719"/>
    <lineage>
        <taxon>Eukaryota</taxon>
        <taxon>Metazoa</taxon>
        <taxon>Chordata</taxon>
        <taxon>Tunicata</taxon>
        <taxon>Ascidiacea</taxon>
        <taxon>Phlebobranchia</taxon>
        <taxon>Cionidae</taxon>
        <taxon>Ciona</taxon>
    </lineage>
</organism>
<keyword evidence="6" id="KW-1185">Reference proteome</keyword>
<dbReference type="Gene3D" id="3.40.50.300">
    <property type="entry name" value="P-loop containing nucleotide triphosphate hydrolases"/>
    <property type="match status" value="1"/>
</dbReference>
<evidence type="ECO:0000313" key="6">
    <source>
        <dbReference type="Proteomes" id="UP000008144"/>
    </source>
</evidence>
<proteinExistence type="inferred from homology"/>
<reference evidence="5" key="2">
    <citation type="journal article" date="2008" name="Genome Biol.">
        <title>Improved genome assembly and evidence-based global gene model set for the chordate Ciona intestinalis: new insight into intron and operon populations.</title>
        <authorList>
            <person name="Satou Y."/>
            <person name="Mineta K."/>
            <person name="Ogasawara M."/>
            <person name="Sasakura Y."/>
            <person name="Shoguchi E."/>
            <person name="Ueno K."/>
            <person name="Yamada L."/>
            <person name="Matsumoto J."/>
            <person name="Wasserscheid J."/>
            <person name="Dewar K."/>
            <person name="Wiley G.B."/>
            <person name="Macmil S.L."/>
            <person name="Roe B.A."/>
            <person name="Zeller R.W."/>
            <person name="Hastings K.E."/>
            <person name="Lemaire P."/>
            <person name="Lindquist E."/>
            <person name="Endo T."/>
            <person name="Hotta K."/>
            <person name="Inaba K."/>
        </authorList>
    </citation>
    <scope>NUCLEOTIDE SEQUENCE [LARGE SCALE GENOMIC DNA]</scope>
    <source>
        <strain evidence="5">wild type</strain>
    </source>
</reference>
<protein>
    <recommendedName>
        <fullName evidence="3">Sulfotransferase</fullName>
        <ecNumber evidence="3">2.8.2.-</ecNumber>
    </recommendedName>
</protein>
<reference evidence="6" key="1">
    <citation type="journal article" date="2002" name="Science">
        <title>The draft genome of Ciona intestinalis: insights into chordate and vertebrate origins.</title>
        <authorList>
            <person name="Dehal P."/>
            <person name="Satou Y."/>
            <person name="Campbell R.K."/>
            <person name="Chapman J."/>
            <person name="Degnan B."/>
            <person name="De Tomaso A."/>
            <person name="Davidson B."/>
            <person name="Di Gregorio A."/>
            <person name="Gelpke M."/>
            <person name="Goodstein D.M."/>
            <person name="Harafuji N."/>
            <person name="Hastings K.E."/>
            <person name="Ho I."/>
            <person name="Hotta K."/>
            <person name="Huang W."/>
            <person name="Kawashima T."/>
            <person name="Lemaire P."/>
            <person name="Martinez D."/>
            <person name="Meinertzhagen I.A."/>
            <person name="Necula S."/>
            <person name="Nonaka M."/>
            <person name="Putnam N."/>
            <person name="Rash S."/>
            <person name="Saiga H."/>
            <person name="Satake M."/>
            <person name="Terry A."/>
            <person name="Yamada L."/>
            <person name="Wang H.G."/>
            <person name="Awazu S."/>
            <person name="Azumi K."/>
            <person name="Boore J."/>
            <person name="Branno M."/>
            <person name="Chin-Bow S."/>
            <person name="DeSantis R."/>
            <person name="Doyle S."/>
            <person name="Francino P."/>
            <person name="Keys D.N."/>
            <person name="Haga S."/>
            <person name="Hayashi H."/>
            <person name="Hino K."/>
            <person name="Imai K.S."/>
            <person name="Inaba K."/>
            <person name="Kano S."/>
            <person name="Kobayashi K."/>
            <person name="Kobayashi M."/>
            <person name="Lee B.I."/>
            <person name="Makabe K.W."/>
            <person name="Manohar C."/>
            <person name="Matassi G."/>
            <person name="Medina M."/>
            <person name="Mochizuki Y."/>
            <person name="Mount S."/>
            <person name="Morishita T."/>
            <person name="Miura S."/>
            <person name="Nakayama A."/>
            <person name="Nishizaka S."/>
            <person name="Nomoto H."/>
            <person name="Ohta F."/>
            <person name="Oishi K."/>
            <person name="Rigoutsos I."/>
            <person name="Sano M."/>
            <person name="Sasaki A."/>
            <person name="Sasakura Y."/>
            <person name="Shoguchi E."/>
            <person name="Shin-i T."/>
            <person name="Spagnuolo A."/>
            <person name="Stainier D."/>
            <person name="Suzuki M.M."/>
            <person name="Tassy O."/>
            <person name="Takatori N."/>
            <person name="Tokuoka M."/>
            <person name="Yagi K."/>
            <person name="Yoshizaki F."/>
            <person name="Wada S."/>
            <person name="Zhang C."/>
            <person name="Hyatt P.D."/>
            <person name="Larimer F."/>
            <person name="Detter C."/>
            <person name="Doggett N."/>
            <person name="Glavina T."/>
            <person name="Hawkins T."/>
            <person name="Richardson P."/>
            <person name="Lucas S."/>
            <person name="Kohara Y."/>
            <person name="Levine M."/>
            <person name="Satoh N."/>
            <person name="Rokhsar D.S."/>
        </authorList>
    </citation>
    <scope>NUCLEOTIDE SEQUENCE [LARGE SCALE GENOMIC DNA]</scope>
</reference>
<reference evidence="5" key="4">
    <citation type="submission" date="2025-09" db="UniProtKB">
        <authorList>
            <consortium name="Ensembl"/>
        </authorList>
    </citation>
    <scope>IDENTIFICATION</scope>
</reference>
<dbReference type="HOGENOM" id="CLU_027239_1_2_1"/>
<dbReference type="PANTHER" id="PTHR11783">
    <property type="entry name" value="SULFOTRANSFERASE SULT"/>
    <property type="match status" value="1"/>
</dbReference>
<accession>F6ZNT5</accession>
<reference evidence="5" key="3">
    <citation type="submission" date="2025-08" db="UniProtKB">
        <authorList>
            <consortium name="Ensembl"/>
        </authorList>
    </citation>
    <scope>IDENTIFICATION</scope>
</reference>
<evidence type="ECO:0000313" key="5">
    <source>
        <dbReference type="Ensembl" id="ENSCINP00000006637.2"/>
    </source>
</evidence>
<feature type="domain" description="Sulfotransferase" evidence="4">
    <location>
        <begin position="70"/>
        <end position="321"/>
    </location>
</feature>
<evidence type="ECO:0000259" key="4">
    <source>
        <dbReference type="Pfam" id="PF00685"/>
    </source>
</evidence>
<dbReference type="SUPFAM" id="SSF52540">
    <property type="entry name" value="P-loop containing nucleoside triphosphate hydrolases"/>
    <property type="match status" value="1"/>
</dbReference>
<dbReference type="GeneTree" id="ENSGT00940000163815"/>
<dbReference type="InterPro" id="IPR000863">
    <property type="entry name" value="Sulfotransferase_dom"/>
</dbReference>
<evidence type="ECO:0000256" key="2">
    <source>
        <dbReference type="ARBA" id="ARBA00022679"/>
    </source>
</evidence>
<sequence length="329" mass="39107">MEWVEESYRRSFKEISDFGKDVPDIQPLIDYFVESLTQPKLTEWKGYKVYGFGFNADTIKWVYDNWTPWQDDVIVASFPKTGTTWLRHIVRLLYFRHDENLLKMTEGMVMPHIYLETGIPLKFEFLDKLPWDRKVLSTHVPAALFNFEKIRNAGAKVIYTIRNPKDQLVSWHKMMVNFPINREGTNLKDHYPLEWGKFFDVAISGKQQMTNKEGEYYMEHLLSWYPHRNDENVLFVVFEDLKKDPLKEIRRIAKFLDVKISEDDLLNVTESSSFASMKKEYHWTEKVKFFRKGEVGDWKNHFTVAQSEKVDALVKQKLAGTDIKFTYEL</sequence>
<name>F6ZNT5_CIOIN</name>
<dbReference type="Pfam" id="PF00685">
    <property type="entry name" value="Sulfotransfer_1"/>
    <property type="match status" value="1"/>
</dbReference>
<accession>A0A1W2WIG8</accession>
<dbReference type="InParanoid" id="F6ZNT5"/>
<dbReference type="GO" id="GO:0051923">
    <property type="term" value="P:sulfation"/>
    <property type="evidence" value="ECO:0000318"/>
    <property type="project" value="GO_Central"/>
</dbReference>
<evidence type="ECO:0000256" key="1">
    <source>
        <dbReference type="ARBA" id="ARBA00005771"/>
    </source>
</evidence>
<dbReference type="Proteomes" id="UP000008144">
    <property type="component" value="Chromosome 9"/>
</dbReference>
<evidence type="ECO:0000256" key="3">
    <source>
        <dbReference type="RuleBase" id="RU361155"/>
    </source>
</evidence>
<dbReference type="InterPro" id="IPR027417">
    <property type="entry name" value="P-loop_NTPase"/>
</dbReference>
<dbReference type="EC" id="2.8.2.-" evidence="3"/>
<dbReference type="AlphaFoldDB" id="F6ZNT5"/>
<dbReference type="Ensembl" id="ENSCINT00000006637.2">
    <property type="protein sequence ID" value="ENSCINP00000006637.2"/>
    <property type="gene ID" value="ENSCING00000003240.2"/>
</dbReference>